<dbReference type="EMBL" id="CP113864">
    <property type="protein sequence ID" value="WAM31831.1"/>
    <property type="molecule type" value="Genomic_DNA"/>
</dbReference>
<proteinExistence type="predicted"/>
<dbReference type="RefSeq" id="WP_235374842.1">
    <property type="nucleotide sequence ID" value="NZ_CP113864.1"/>
</dbReference>
<evidence type="ECO:0000313" key="1">
    <source>
        <dbReference type="EMBL" id="WAM31831.1"/>
    </source>
</evidence>
<accession>A0ABY7BLC9</accession>
<organism evidence="1 2">
    <name type="scientific">Caldicellulosiruptor naganoensis</name>
    <dbReference type="NCBI Taxonomy" id="29324"/>
    <lineage>
        <taxon>Bacteria</taxon>
        <taxon>Bacillati</taxon>
        <taxon>Bacillota</taxon>
        <taxon>Bacillota incertae sedis</taxon>
        <taxon>Caldicellulosiruptorales</taxon>
        <taxon>Caldicellulosiruptoraceae</taxon>
        <taxon>Caldicellulosiruptor</taxon>
    </lineage>
</organism>
<protein>
    <submittedName>
        <fullName evidence="1">Uncharacterized protein</fullName>
    </submittedName>
</protein>
<reference evidence="1" key="1">
    <citation type="submission" date="2022-12" db="EMBL/GenBank/DDBJ databases">
        <authorList>
            <person name="Bing R.G."/>
            <person name="Willard D.J."/>
            <person name="Manesh M.J.H."/>
            <person name="Laemthong T."/>
            <person name="Crosby J.R."/>
            <person name="Kelly R.M."/>
        </authorList>
    </citation>
    <scope>NUCLEOTIDE SEQUENCE</scope>
    <source>
        <strain evidence="1">DSM 8991</strain>
    </source>
</reference>
<name>A0ABY7BLC9_9FIRM</name>
<dbReference type="Proteomes" id="UP001164745">
    <property type="component" value="Chromosome"/>
</dbReference>
<keyword evidence="2" id="KW-1185">Reference proteome</keyword>
<sequence length="63" mass="7351">MNGNEHIHYPMIIVKNKPFSQLESKKLKETADKGKIVPLYIPYVNDKEPLYHIKQGHLTSVEF</sequence>
<gene>
    <name evidence="1" type="ORF">OTJ99_000299</name>
</gene>
<evidence type="ECO:0000313" key="2">
    <source>
        <dbReference type="Proteomes" id="UP001164745"/>
    </source>
</evidence>